<dbReference type="InterPro" id="IPR005119">
    <property type="entry name" value="LysR_subst-bd"/>
</dbReference>
<dbReference type="InterPro" id="IPR036390">
    <property type="entry name" value="WH_DNA-bd_sf"/>
</dbReference>
<feature type="domain" description="HTH lysR-type" evidence="5">
    <location>
        <begin position="1"/>
        <end position="59"/>
    </location>
</feature>
<sequence length="299" mass="33639">MSLLSPQVVAFIAVVEEASFERAAKRLSVTPSAISQRIKQLEDRVGQLLIIRQSPCKPTPAGNKLLARVKPMSVLESEVMDDFLPDDPTTNRSTKFAIAVNEDSFSTWLLNALALLHQQYDYQFDVRLDNEDFTLEHLKNGQVIGALTSERKALQGCVVHELGKMRYRAVATPALYERYFSNGLTVEAFQQAPMIDYDQKDFLQKRFIRTVTGQEIDPLNVHYLPSASGIVEAARLGMGWCVTHEGLLGDLIETKQLIHIAPDNSLYEPLYWQHAGIRSRVLSQITESLVTESSRVLYS</sequence>
<dbReference type="InterPro" id="IPR036388">
    <property type="entry name" value="WH-like_DNA-bd_sf"/>
</dbReference>
<dbReference type="Proteomes" id="UP000268973">
    <property type="component" value="Unassembled WGS sequence"/>
</dbReference>
<dbReference type="PRINTS" id="PR00039">
    <property type="entry name" value="HTHLYSR"/>
</dbReference>
<organism evidence="6 7">
    <name type="scientific">Vibrio aquaticus</name>
    <dbReference type="NCBI Taxonomy" id="2496559"/>
    <lineage>
        <taxon>Bacteria</taxon>
        <taxon>Pseudomonadati</taxon>
        <taxon>Pseudomonadota</taxon>
        <taxon>Gammaproteobacteria</taxon>
        <taxon>Vibrionales</taxon>
        <taxon>Vibrionaceae</taxon>
        <taxon>Vibrio</taxon>
    </lineage>
</organism>
<dbReference type="InterPro" id="IPR000847">
    <property type="entry name" value="LysR_HTH_N"/>
</dbReference>
<dbReference type="SUPFAM" id="SSF53850">
    <property type="entry name" value="Periplasmic binding protein-like II"/>
    <property type="match status" value="1"/>
</dbReference>
<dbReference type="PANTHER" id="PTHR30579">
    <property type="entry name" value="TRANSCRIPTIONAL REGULATOR"/>
    <property type="match status" value="1"/>
</dbReference>
<dbReference type="GO" id="GO:0003700">
    <property type="term" value="F:DNA-binding transcription factor activity"/>
    <property type="evidence" value="ECO:0007669"/>
    <property type="project" value="InterPro"/>
</dbReference>
<dbReference type="NCBIfam" id="NF002964">
    <property type="entry name" value="PRK03635.1"/>
    <property type="match status" value="1"/>
</dbReference>
<dbReference type="OrthoDB" id="3252676at2"/>
<dbReference type="InterPro" id="IPR050176">
    <property type="entry name" value="LTTR"/>
</dbReference>
<dbReference type="PROSITE" id="PS50931">
    <property type="entry name" value="HTH_LYSR"/>
    <property type="match status" value="1"/>
</dbReference>
<evidence type="ECO:0000259" key="5">
    <source>
        <dbReference type="PROSITE" id="PS50931"/>
    </source>
</evidence>
<reference evidence="6 7" key="1">
    <citation type="submission" date="2018-12" db="EMBL/GenBank/DDBJ databases">
        <title>Vibrio sp. isolated from China Sea.</title>
        <authorList>
            <person name="Li Y."/>
        </authorList>
    </citation>
    <scope>NUCLEOTIDE SEQUENCE [LARGE SCALE GENOMIC DNA]</scope>
    <source>
        <strain evidence="6 7">BEI207</strain>
    </source>
</reference>
<accession>A0A3S0MKP6</accession>
<keyword evidence="3" id="KW-0238">DNA-binding</keyword>
<evidence type="ECO:0000256" key="3">
    <source>
        <dbReference type="ARBA" id="ARBA00023125"/>
    </source>
</evidence>
<keyword evidence="7" id="KW-1185">Reference proteome</keyword>
<dbReference type="AlphaFoldDB" id="A0A3S0MKP6"/>
<dbReference type="SUPFAM" id="SSF46785">
    <property type="entry name" value="Winged helix' DNA-binding domain"/>
    <property type="match status" value="1"/>
</dbReference>
<dbReference type="RefSeq" id="WP_126572019.1">
    <property type="nucleotide sequence ID" value="NZ_RXZH01000001.1"/>
</dbReference>
<dbReference type="PANTHER" id="PTHR30579:SF2">
    <property type="entry name" value="HTH-TYPE TRANSCRIPTIONAL REGULATOR ARGP"/>
    <property type="match status" value="1"/>
</dbReference>
<comment type="similarity">
    <text evidence="1">Belongs to the LysR transcriptional regulatory family.</text>
</comment>
<gene>
    <name evidence="6" type="ORF">EJ063_00315</name>
</gene>
<evidence type="ECO:0000313" key="7">
    <source>
        <dbReference type="Proteomes" id="UP000268973"/>
    </source>
</evidence>
<dbReference type="NCBIfam" id="TIGR03298">
    <property type="entry name" value="argP"/>
    <property type="match status" value="1"/>
</dbReference>
<evidence type="ECO:0000256" key="4">
    <source>
        <dbReference type="ARBA" id="ARBA00023163"/>
    </source>
</evidence>
<dbReference type="Gene3D" id="1.10.10.10">
    <property type="entry name" value="Winged helix-like DNA-binding domain superfamily/Winged helix DNA-binding domain"/>
    <property type="match status" value="1"/>
</dbReference>
<evidence type="ECO:0000313" key="6">
    <source>
        <dbReference type="EMBL" id="RTZ17263.1"/>
    </source>
</evidence>
<evidence type="ECO:0000256" key="2">
    <source>
        <dbReference type="ARBA" id="ARBA00023015"/>
    </source>
</evidence>
<dbReference type="InterPro" id="IPR017685">
    <property type="entry name" value="ArgP"/>
</dbReference>
<evidence type="ECO:0000256" key="1">
    <source>
        <dbReference type="ARBA" id="ARBA00009437"/>
    </source>
</evidence>
<dbReference type="NCBIfam" id="NF009888">
    <property type="entry name" value="PRK13348.1"/>
    <property type="match status" value="1"/>
</dbReference>
<protein>
    <submittedName>
        <fullName evidence="6">LysR family transcriptional regulator ArgP</fullName>
    </submittedName>
</protein>
<dbReference type="Pfam" id="PF00126">
    <property type="entry name" value="HTH_1"/>
    <property type="match status" value="1"/>
</dbReference>
<dbReference type="GO" id="GO:0003677">
    <property type="term" value="F:DNA binding"/>
    <property type="evidence" value="ECO:0007669"/>
    <property type="project" value="UniProtKB-KW"/>
</dbReference>
<dbReference type="Pfam" id="PF03466">
    <property type="entry name" value="LysR_substrate"/>
    <property type="match status" value="1"/>
</dbReference>
<keyword evidence="4" id="KW-0804">Transcription</keyword>
<dbReference type="Gene3D" id="3.40.190.290">
    <property type="match status" value="1"/>
</dbReference>
<proteinExistence type="inferred from homology"/>
<name>A0A3S0MKP6_9VIBR</name>
<comment type="caution">
    <text evidence="6">The sequence shown here is derived from an EMBL/GenBank/DDBJ whole genome shotgun (WGS) entry which is preliminary data.</text>
</comment>
<keyword evidence="2" id="KW-0805">Transcription regulation</keyword>
<dbReference type="EMBL" id="RXZH01000001">
    <property type="protein sequence ID" value="RTZ17263.1"/>
    <property type="molecule type" value="Genomic_DNA"/>
</dbReference>